<dbReference type="STRING" id="52442.SAMN05421880_11276"/>
<dbReference type="InterPro" id="IPR004101">
    <property type="entry name" value="Mur_ligase_C"/>
</dbReference>
<keyword evidence="3" id="KW-0067">ATP-binding</keyword>
<keyword evidence="8" id="KW-1185">Reference proteome</keyword>
<feature type="domain" description="Mur ligase C-terminal" evidence="5">
    <location>
        <begin position="232"/>
        <end position="345"/>
    </location>
</feature>
<evidence type="ECO:0000259" key="6">
    <source>
        <dbReference type="Pfam" id="PF08245"/>
    </source>
</evidence>
<evidence type="ECO:0000256" key="2">
    <source>
        <dbReference type="ARBA" id="ARBA00022741"/>
    </source>
</evidence>
<dbReference type="PROSITE" id="PS50935">
    <property type="entry name" value="SSB"/>
    <property type="match status" value="1"/>
</dbReference>
<evidence type="ECO:0000256" key="4">
    <source>
        <dbReference type="PROSITE-ProRule" id="PRU00252"/>
    </source>
</evidence>
<keyword evidence="1" id="KW-0436">Ligase</keyword>
<dbReference type="SUPFAM" id="SSF53244">
    <property type="entry name" value="MurD-like peptide ligases, peptide-binding domain"/>
    <property type="match status" value="1"/>
</dbReference>
<dbReference type="Gene3D" id="3.90.190.20">
    <property type="entry name" value="Mur ligase, C-terminal domain"/>
    <property type="match status" value="1"/>
</dbReference>
<accession>A0A1I4PU08</accession>
<dbReference type="Gene3D" id="3.40.1190.10">
    <property type="entry name" value="Mur-like, catalytic domain"/>
    <property type="match status" value="1"/>
</dbReference>
<sequence>MKIIEPYLNFWARLTVKIRKPLVIGITGSVGKSTTAAMISSVLTHPPIEKMIGKVGYTQDNMNDDIGLPATLLRFHNWSEIPHNRSAKLLMLCKIPFRALSLILGNYPKVLVLEYGAGWSGHMRQLINIVSPDIAIVTTIGPAHLERFKTLEGIAREKSRLVQSASPSGLVILGEDHEFVSFLEAKANAPVIKVSGKGTELSRNITLAVCKHMGIPEEIVSPALENFINLKGRLDVIELTDTTVIDDSYNANPLSVKFGLDMLEKITKPGQRRVAILGTMAELGEESVRLHEEVGQYARERVDLLVGVGELAKWYQPNTWFDNSGECAESINNYLRKGDCVFIKGGLRFHQGISIGQHGANRQKIEEK</sequence>
<dbReference type="Pfam" id="PF08245">
    <property type="entry name" value="Mur_ligase_M"/>
    <property type="match status" value="2"/>
</dbReference>
<dbReference type="Proteomes" id="UP000199561">
    <property type="component" value="Unassembled WGS sequence"/>
</dbReference>
<evidence type="ECO:0000259" key="5">
    <source>
        <dbReference type="Pfam" id="PF02875"/>
    </source>
</evidence>
<evidence type="ECO:0000313" key="7">
    <source>
        <dbReference type="EMBL" id="SFM30980.1"/>
    </source>
</evidence>
<dbReference type="AlphaFoldDB" id="A0A1I4PU08"/>
<dbReference type="InterPro" id="IPR036565">
    <property type="entry name" value="Mur-like_cat_sf"/>
</dbReference>
<dbReference type="InterPro" id="IPR051046">
    <property type="entry name" value="MurCDEF_CellWall_CoF430Synth"/>
</dbReference>
<dbReference type="PANTHER" id="PTHR43024:SF1">
    <property type="entry name" value="UDP-N-ACETYLMURAMOYL-TRIPEPTIDE--D-ALANYL-D-ALANINE LIGASE"/>
    <property type="match status" value="1"/>
</dbReference>
<evidence type="ECO:0000256" key="3">
    <source>
        <dbReference type="ARBA" id="ARBA00022840"/>
    </source>
</evidence>
<dbReference type="InterPro" id="IPR036615">
    <property type="entry name" value="Mur_ligase_C_dom_sf"/>
</dbReference>
<feature type="domain" description="Mur ligase central" evidence="6">
    <location>
        <begin position="26"/>
        <end position="77"/>
    </location>
</feature>
<keyword evidence="2" id="KW-0547">Nucleotide-binding</keyword>
<dbReference type="InterPro" id="IPR000424">
    <property type="entry name" value="Primosome_PriB/ssb"/>
</dbReference>
<dbReference type="EMBL" id="FOUF01000012">
    <property type="protein sequence ID" value="SFM30980.1"/>
    <property type="molecule type" value="Genomic_DNA"/>
</dbReference>
<keyword evidence="4" id="KW-0238">DNA-binding</keyword>
<dbReference type="GO" id="GO:0005524">
    <property type="term" value="F:ATP binding"/>
    <property type="evidence" value="ECO:0007669"/>
    <property type="project" value="UniProtKB-KW"/>
</dbReference>
<name>A0A1I4PU08_9PROT</name>
<dbReference type="PANTHER" id="PTHR43024">
    <property type="entry name" value="UDP-N-ACETYLMURAMOYL-TRIPEPTIDE--D-ALANYL-D-ALANINE LIGASE"/>
    <property type="match status" value="1"/>
</dbReference>
<organism evidence="7 8">
    <name type="scientific">Nitrosomonas nitrosa</name>
    <dbReference type="NCBI Taxonomy" id="52442"/>
    <lineage>
        <taxon>Bacteria</taxon>
        <taxon>Pseudomonadati</taxon>
        <taxon>Pseudomonadota</taxon>
        <taxon>Betaproteobacteria</taxon>
        <taxon>Nitrosomonadales</taxon>
        <taxon>Nitrosomonadaceae</taxon>
        <taxon>Nitrosomonas</taxon>
    </lineage>
</organism>
<dbReference type="Pfam" id="PF02875">
    <property type="entry name" value="Mur_ligase_C"/>
    <property type="match status" value="1"/>
</dbReference>
<gene>
    <name evidence="7" type="ORF">SAMN05421880_11276</name>
</gene>
<protein>
    <submittedName>
        <fullName evidence="7">UDP-N-acetylmuramyl pentapeptide synthase</fullName>
    </submittedName>
</protein>
<feature type="domain" description="Mur ligase central" evidence="6">
    <location>
        <begin position="108"/>
        <end position="199"/>
    </location>
</feature>
<dbReference type="SUPFAM" id="SSF53623">
    <property type="entry name" value="MurD-like peptide ligases, catalytic domain"/>
    <property type="match status" value="1"/>
</dbReference>
<evidence type="ECO:0000313" key="8">
    <source>
        <dbReference type="Proteomes" id="UP000199561"/>
    </source>
</evidence>
<evidence type="ECO:0000256" key="1">
    <source>
        <dbReference type="ARBA" id="ARBA00022598"/>
    </source>
</evidence>
<dbReference type="GO" id="GO:0016881">
    <property type="term" value="F:acid-amino acid ligase activity"/>
    <property type="evidence" value="ECO:0007669"/>
    <property type="project" value="InterPro"/>
</dbReference>
<dbReference type="RefSeq" id="WP_090668435.1">
    <property type="nucleotide sequence ID" value="NZ_FOUF01000012.1"/>
</dbReference>
<reference evidence="7 8" key="1">
    <citation type="submission" date="2016-10" db="EMBL/GenBank/DDBJ databases">
        <authorList>
            <person name="de Groot N.N."/>
        </authorList>
    </citation>
    <scope>NUCLEOTIDE SEQUENCE [LARGE SCALE GENOMIC DNA]</scope>
    <source>
        <strain evidence="7 8">Nm146</strain>
    </source>
</reference>
<dbReference type="GO" id="GO:0003697">
    <property type="term" value="F:single-stranded DNA binding"/>
    <property type="evidence" value="ECO:0007669"/>
    <property type="project" value="InterPro"/>
</dbReference>
<proteinExistence type="predicted"/>
<dbReference type="InterPro" id="IPR013221">
    <property type="entry name" value="Mur_ligase_cen"/>
</dbReference>